<evidence type="ECO:0000313" key="4">
    <source>
        <dbReference type="Proteomes" id="UP000199046"/>
    </source>
</evidence>
<dbReference type="Gene3D" id="3.10.180.10">
    <property type="entry name" value="2,3-Dihydroxybiphenyl 1,2-Dioxygenase, domain 1"/>
    <property type="match status" value="2"/>
</dbReference>
<dbReference type="RefSeq" id="WP_090133178.1">
    <property type="nucleotide sequence ID" value="NZ_FOLY01000003.1"/>
</dbReference>
<name>A0A1I1K6F4_9GAMM</name>
<dbReference type="SUPFAM" id="SSF51658">
    <property type="entry name" value="Xylose isomerase-like"/>
    <property type="match status" value="1"/>
</dbReference>
<dbReference type="GO" id="GO:0046872">
    <property type="term" value="F:metal ion binding"/>
    <property type="evidence" value="ECO:0007669"/>
    <property type="project" value="UniProtKB-UniRule"/>
</dbReference>
<keyword evidence="1" id="KW-0479">Metal-binding</keyword>
<dbReference type="OrthoDB" id="9780241at2"/>
<accession>A0A1I1K6F4</accession>
<comment type="cofactor">
    <cofactor evidence="1">
        <name>a divalent metal cation</name>
        <dbReference type="ChEBI" id="CHEBI:60240"/>
    </cofactor>
</comment>
<dbReference type="Proteomes" id="UP000199046">
    <property type="component" value="Unassembled WGS sequence"/>
</dbReference>
<dbReference type="PANTHER" id="PTHR12110:SF21">
    <property type="entry name" value="XYLOSE ISOMERASE-LIKE TIM BARREL DOMAIN-CONTAINING PROTEIN"/>
    <property type="match status" value="1"/>
</dbReference>
<comment type="similarity">
    <text evidence="1">Belongs to the bacterial two-domain DSD family.</text>
</comment>
<dbReference type="InterPro" id="IPR036237">
    <property type="entry name" value="Xyl_isomerase-like_sf"/>
</dbReference>
<organism evidence="3 4">
    <name type="scientific">Kushneria avicenniae</name>
    <dbReference type="NCBI Taxonomy" id="402385"/>
    <lineage>
        <taxon>Bacteria</taxon>
        <taxon>Pseudomonadati</taxon>
        <taxon>Pseudomonadota</taxon>
        <taxon>Gammaproteobacteria</taxon>
        <taxon>Oceanospirillales</taxon>
        <taxon>Halomonadaceae</taxon>
        <taxon>Kushneria</taxon>
    </lineage>
</organism>
<keyword evidence="4" id="KW-1185">Reference proteome</keyword>
<dbReference type="InterPro" id="IPR004360">
    <property type="entry name" value="Glyas_Fos-R_dOase_dom"/>
</dbReference>
<comment type="pathway">
    <text evidence="1">Aromatic compound metabolism; 3,4-dihydroxybenzoate biosynthesis.</text>
</comment>
<dbReference type="GO" id="GO:0046279">
    <property type="term" value="P:3,4-dihydroxybenzoate biosynthetic process"/>
    <property type="evidence" value="ECO:0007669"/>
    <property type="project" value="UniProtKB-UniRule"/>
</dbReference>
<evidence type="ECO:0000313" key="3">
    <source>
        <dbReference type="EMBL" id="SFC53623.1"/>
    </source>
</evidence>
<comment type="catalytic activity">
    <reaction evidence="1">
        <text>3-dehydroshikimate = 3,4-dihydroxybenzoate + H2O</text>
        <dbReference type="Rhea" id="RHEA:24848"/>
        <dbReference type="ChEBI" id="CHEBI:15377"/>
        <dbReference type="ChEBI" id="CHEBI:16630"/>
        <dbReference type="ChEBI" id="CHEBI:36241"/>
        <dbReference type="EC" id="4.2.1.118"/>
    </reaction>
</comment>
<keyword evidence="3" id="KW-0223">Dioxygenase</keyword>
<gene>
    <name evidence="3" type="ORF">SAMN05421848_1858</name>
</gene>
<keyword evidence="3" id="KW-0670">Pyruvate</keyword>
<dbReference type="EMBL" id="FOLY01000003">
    <property type="protein sequence ID" value="SFC53623.1"/>
    <property type="molecule type" value="Genomic_DNA"/>
</dbReference>
<protein>
    <recommendedName>
        <fullName evidence="1">3-dehydroshikimate dehydratase</fullName>
        <shortName evidence="1">DSD</shortName>
        <ecNumber evidence="1">4.2.1.118</ecNumber>
    </recommendedName>
</protein>
<feature type="domain" description="VOC" evidence="2">
    <location>
        <begin position="430"/>
        <end position="578"/>
    </location>
</feature>
<dbReference type="SUPFAM" id="SSF54593">
    <property type="entry name" value="Glyoxalase/Bleomycin resistance protein/Dihydroxybiphenyl dioxygenase"/>
    <property type="match status" value="1"/>
</dbReference>
<dbReference type="Pfam" id="PF14696">
    <property type="entry name" value="Glyoxalase_5"/>
    <property type="match status" value="1"/>
</dbReference>
<dbReference type="InterPro" id="IPR043700">
    <property type="entry name" value="DSD"/>
</dbReference>
<comment type="function">
    <text evidence="1">Catalyzes the conversion of 3-dehydroshikimate to protocatechuate (3,4-dihydroxybenzoate), a common intermediate of quinate and shikimate degradation pathways.</text>
</comment>
<keyword evidence="3" id="KW-0560">Oxidoreductase</keyword>
<dbReference type="GO" id="GO:0046565">
    <property type="term" value="F:3-dehydroshikimate dehydratase activity"/>
    <property type="evidence" value="ECO:0007669"/>
    <property type="project" value="UniProtKB-UniRule"/>
</dbReference>
<dbReference type="InterPro" id="IPR050312">
    <property type="entry name" value="IolE/XylAMocC-like"/>
</dbReference>
<evidence type="ECO:0000256" key="1">
    <source>
        <dbReference type="HAMAP-Rule" id="MF_02238"/>
    </source>
</evidence>
<dbReference type="Gene3D" id="3.20.20.150">
    <property type="entry name" value="Divalent-metal-dependent TIM barrel enzymes"/>
    <property type="match status" value="1"/>
</dbReference>
<dbReference type="InterPro" id="IPR013022">
    <property type="entry name" value="Xyl_isomerase-like_TIM-brl"/>
</dbReference>
<dbReference type="AlphaFoldDB" id="A0A1I1K6F4"/>
<dbReference type="HAMAP" id="MF_02238">
    <property type="entry name" value="DSD"/>
    <property type="match status" value="1"/>
</dbReference>
<dbReference type="STRING" id="402385.SAMN05421848_1858"/>
<dbReference type="InterPro" id="IPR037523">
    <property type="entry name" value="VOC_core"/>
</dbReference>
<dbReference type="GO" id="GO:0051213">
    <property type="term" value="F:dioxygenase activity"/>
    <property type="evidence" value="ECO:0007669"/>
    <property type="project" value="UniProtKB-KW"/>
</dbReference>
<comment type="caution">
    <text evidence="1">Lacks conserved residue(s) required for the propagation of feature annotation.</text>
</comment>
<evidence type="ECO:0000259" key="2">
    <source>
        <dbReference type="PROSITE" id="PS51819"/>
    </source>
</evidence>
<dbReference type="Pfam" id="PF00903">
    <property type="entry name" value="Glyoxalase"/>
    <property type="match status" value="1"/>
</dbReference>
<proteinExistence type="inferred from homology"/>
<dbReference type="UniPathway" id="UPA00088"/>
<dbReference type="InterPro" id="IPR029068">
    <property type="entry name" value="Glyas_Bleomycin-R_OHBP_Dase"/>
</dbReference>
<reference evidence="4" key="1">
    <citation type="submission" date="2016-10" db="EMBL/GenBank/DDBJ databases">
        <authorList>
            <person name="Varghese N."/>
            <person name="Submissions S."/>
        </authorList>
    </citation>
    <scope>NUCLEOTIDE SEQUENCE [LARGE SCALE GENOMIC DNA]</scope>
    <source>
        <strain evidence="4">DSM 23439</strain>
    </source>
</reference>
<dbReference type="EC" id="4.2.1.118" evidence="1"/>
<dbReference type="Pfam" id="PF01261">
    <property type="entry name" value="AP_endonuc_2"/>
    <property type="match status" value="1"/>
</dbReference>
<dbReference type="PANTHER" id="PTHR12110">
    <property type="entry name" value="HYDROXYPYRUVATE ISOMERASE"/>
    <property type="match status" value="1"/>
</dbReference>
<dbReference type="PROSITE" id="PS51819">
    <property type="entry name" value="VOC"/>
    <property type="match status" value="1"/>
</dbReference>
<sequence length="630" mass="69854">MRAIATVSLSGDLGAKLEAAARAGYDGIEIFENDLLSWGGTPEDVRALAASLGLSIIALQPFRDFEAMPEPQRRRNLARAERKFALMKALGTDFMLVCSNTSPSSVNDDARAAEDLRELAQRAAAHGLRIGFEALAWGRHVNDYRHAWAIVERANHPALGLVLDSFHVLAPGLPIAPIADIPGERIFLVHLADAPLMQMDLLNWSRHYRCFPGQGGLDMAGFMAALERTGYAGPLSHEIFNTDFRMACARDTALDGMRSMILAEHLRNRARICDALATPPGFQGIHFLEFTLEEAQARALGQMLSMLGFCHVGHHRSKNIELWRQGNIHMVLNMESHTFAHTYRLMHGLSVCAIGFRDHHPEQTMARAHAYRACAFEGPTGPGELRLPAIRGINDSLIYLVDPDTAHDRQWRTDFTLLETSGHPDAGITGIDHLSTAVAPTQRLRWQLFFRTVFDLTASTEHEMADPNGLVFSQALVSQDHTIRLVLNTSPAGETLPGRFMSEGRGGIQQIALATDDIFATLDRLSAKGLKMVPIPDNYYDDLAARLELDDALLEAMRVRHILYDHSEHGEFFHAYTDRFAGRFHFEIIERRGSYTQFGAVNASIRLAAQSRLHAATAPSSFGTDHSFVQ</sequence>
<keyword evidence="1" id="KW-0456">Lyase</keyword>